<protein>
    <submittedName>
        <fullName evidence="1">Uncharacterized protein</fullName>
    </submittedName>
</protein>
<sequence>MPLDIEEFLSKTQVLPLGARNRGCPLVLLHLTTCCSTGEQAVATLLSDLLGAVMPRLKRGLLVFRDLALCVGLPRYTVQIQRSRQTQVKPLKLVHTGA</sequence>
<dbReference type="EMBL" id="JACVVK020000284">
    <property type="protein sequence ID" value="KAK7480269.1"/>
    <property type="molecule type" value="Genomic_DNA"/>
</dbReference>
<keyword evidence="2" id="KW-1185">Reference proteome</keyword>
<dbReference type="Proteomes" id="UP001519460">
    <property type="component" value="Unassembled WGS sequence"/>
</dbReference>
<evidence type="ECO:0000313" key="1">
    <source>
        <dbReference type="EMBL" id="KAK7480269.1"/>
    </source>
</evidence>
<evidence type="ECO:0000313" key="2">
    <source>
        <dbReference type="Proteomes" id="UP001519460"/>
    </source>
</evidence>
<organism evidence="1 2">
    <name type="scientific">Batillaria attramentaria</name>
    <dbReference type="NCBI Taxonomy" id="370345"/>
    <lineage>
        <taxon>Eukaryota</taxon>
        <taxon>Metazoa</taxon>
        <taxon>Spiralia</taxon>
        <taxon>Lophotrochozoa</taxon>
        <taxon>Mollusca</taxon>
        <taxon>Gastropoda</taxon>
        <taxon>Caenogastropoda</taxon>
        <taxon>Sorbeoconcha</taxon>
        <taxon>Cerithioidea</taxon>
        <taxon>Batillariidae</taxon>
        <taxon>Batillaria</taxon>
    </lineage>
</organism>
<comment type="caution">
    <text evidence="1">The sequence shown here is derived from an EMBL/GenBank/DDBJ whole genome shotgun (WGS) entry which is preliminary data.</text>
</comment>
<proteinExistence type="predicted"/>
<name>A0ABD0JZV8_9CAEN</name>
<gene>
    <name evidence="1" type="ORF">BaRGS_00028437</name>
</gene>
<accession>A0ABD0JZV8</accession>
<reference evidence="1 2" key="1">
    <citation type="journal article" date="2023" name="Sci. Data">
        <title>Genome assembly of the Korean intertidal mud-creeper Batillaria attramentaria.</title>
        <authorList>
            <person name="Patra A.K."/>
            <person name="Ho P.T."/>
            <person name="Jun S."/>
            <person name="Lee S.J."/>
            <person name="Kim Y."/>
            <person name="Won Y.J."/>
        </authorList>
    </citation>
    <scope>NUCLEOTIDE SEQUENCE [LARGE SCALE GENOMIC DNA]</scope>
    <source>
        <strain evidence="1">Wonlab-2016</strain>
    </source>
</reference>
<dbReference type="AlphaFoldDB" id="A0ABD0JZV8"/>